<keyword evidence="2" id="KW-1185">Reference proteome</keyword>
<accession>A0ABQ4V1V6</accession>
<organism evidence="1 2">
    <name type="scientific">Methylorubrum suomiense</name>
    <dbReference type="NCBI Taxonomy" id="144191"/>
    <lineage>
        <taxon>Bacteria</taxon>
        <taxon>Pseudomonadati</taxon>
        <taxon>Pseudomonadota</taxon>
        <taxon>Alphaproteobacteria</taxon>
        <taxon>Hyphomicrobiales</taxon>
        <taxon>Methylobacteriaceae</taxon>
        <taxon>Methylorubrum</taxon>
    </lineage>
</organism>
<comment type="caution">
    <text evidence="1">The sequence shown here is derived from an EMBL/GenBank/DDBJ whole genome shotgun (WGS) entry which is preliminary data.</text>
</comment>
<dbReference type="Proteomes" id="UP001055093">
    <property type="component" value="Unassembled WGS sequence"/>
</dbReference>
<name>A0ABQ4V1V6_9HYPH</name>
<evidence type="ECO:0000313" key="2">
    <source>
        <dbReference type="Proteomes" id="UP001055093"/>
    </source>
</evidence>
<protein>
    <submittedName>
        <fullName evidence="1">Uncharacterized protein</fullName>
    </submittedName>
</protein>
<dbReference type="EMBL" id="BPRE01000020">
    <property type="protein sequence ID" value="GJE78059.1"/>
    <property type="molecule type" value="Genomic_DNA"/>
</dbReference>
<reference evidence="1" key="2">
    <citation type="submission" date="2021-08" db="EMBL/GenBank/DDBJ databases">
        <authorList>
            <person name="Tani A."/>
            <person name="Ola A."/>
            <person name="Ogura Y."/>
            <person name="Katsura K."/>
            <person name="Hayashi T."/>
        </authorList>
    </citation>
    <scope>NUCLEOTIDE SEQUENCE</scope>
    <source>
        <strain evidence="1">DSM 14458</strain>
    </source>
</reference>
<gene>
    <name evidence="1" type="ORF">BGCPKDLD_4670</name>
</gene>
<evidence type="ECO:0000313" key="1">
    <source>
        <dbReference type="EMBL" id="GJE78059.1"/>
    </source>
</evidence>
<sequence>MTSQQQADRLLALHQAEREARRQAQAAAERNRLPCLRVAA</sequence>
<proteinExistence type="predicted"/>
<reference evidence="1" key="1">
    <citation type="journal article" date="2021" name="Front. Microbiol.">
        <title>Comprehensive Comparative Genomics and Phenotyping of Methylobacterium Species.</title>
        <authorList>
            <person name="Alessa O."/>
            <person name="Ogura Y."/>
            <person name="Fujitani Y."/>
            <person name="Takami H."/>
            <person name="Hayashi T."/>
            <person name="Sahin N."/>
            <person name="Tani A."/>
        </authorList>
    </citation>
    <scope>NUCLEOTIDE SEQUENCE</scope>
    <source>
        <strain evidence="1">DSM 14458</strain>
    </source>
</reference>